<name>A0A6A6X2U1_9PLEO</name>
<dbReference type="Proteomes" id="UP000799757">
    <property type="component" value="Unassembled WGS sequence"/>
</dbReference>
<dbReference type="Pfam" id="PF13826">
    <property type="entry name" value="Monooxy_af470-like"/>
    <property type="match status" value="1"/>
</dbReference>
<evidence type="ECO:0000313" key="2">
    <source>
        <dbReference type="Proteomes" id="UP000799757"/>
    </source>
</evidence>
<dbReference type="AlphaFoldDB" id="A0A6A6X2U1"/>
<dbReference type="EMBL" id="MU002072">
    <property type="protein sequence ID" value="KAF2790464.1"/>
    <property type="molecule type" value="Genomic_DNA"/>
</dbReference>
<dbReference type="OrthoDB" id="3202396at2759"/>
<proteinExistence type="predicted"/>
<protein>
    <submittedName>
        <fullName evidence="1">Uncharacterized protein</fullName>
    </submittedName>
</protein>
<keyword evidence="2" id="KW-1185">Reference proteome</keyword>
<organism evidence="1 2">
    <name type="scientific">Melanomma pulvis-pyrius CBS 109.77</name>
    <dbReference type="NCBI Taxonomy" id="1314802"/>
    <lineage>
        <taxon>Eukaryota</taxon>
        <taxon>Fungi</taxon>
        <taxon>Dikarya</taxon>
        <taxon>Ascomycota</taxon>
        <taxon>Pezizomycotina</taxon>
        <taxon>Dothideomycetes</taxon>
        <taxon>Pleosporomycetidae</taxon>
        <taxon>Pleosporales</taxon>
        <taxon>Melanommataceae</taxon>
        <taxon>Melanomma</taxon>
    </lineage>
</organism>
<dbReference type="InterPro" id="IPR025444">
    <property type="entry name" value="Monooxy_af470"/>
</dbReference>
<sequence>MAQRRRISFSPLLLGAIIQCLLSALLPRNLVLLPAITAFSFCLIKAHLIASGHLTNPLAHGVNLGCTTTQFPAADGTPTAPRASSPITILVLAATFTHPNGRFCPGGREIDRHFVDMWKDAEKQHKKYGYLGNTPALTSELDNGLHAYGARNGDDRGKMMAGAGEKFRHIGIMHETYEVPQGHWENISHNFRPFGICHAQFPVELEGVQGEKVEGSRWVSGLKIASGKEWKSMETRIGMALRGIRARKENEKAAEL</sequence>
<accession>A0A6A6X2U1</accession>
<gene>
    <name evidence="1" type="ORF">K505DRAFT_351946</name>
</gene>
<reference evidence="1" key="1">
    <citation type="journal article" date="2020" name="Stud. Mycol.">
        <title>101 Dothideomycetes genomes: a test case for predicting lifestyles and emergence of pathogens.</title>
        <authorList>
            <person name="Haridas S."/>
            <person name="Albert R."/>
            <person name="Binder M."/>
            <person name="Bloem J."/>
            <person name="Labutti K."/>
            <person name="Salamov A."/>
            <person name="Andreopoulos B."/>
            <person name="Baker S."/>
            <person name="Barry K."/>
            <person name="Bills G."/>
            <person name="Bluhm B."/>
            <person name="Cannon C."/>
            <person name="Castanera R."/>
            <person name="Culley D."/>
            <person name="Daum C."/>
            <person name="Ezra D."/>
            <person name="Gonzalez J."/>
            <person name="Henrissat B."/>
            <person name="Kuo A."/>
            <person name="Liang C."/>
            <person name="Lipzen A."/>
            <person name="Lutzoni F."/>
            <person name="Magnuson J."/>
            <person name="Mondo S."/>
            <person name="Nolan M."/>
            <person name="Ohm R."/>
            <person name="Pangilinan J."/>
            <person name="Park H.-J."/>
            <person name="Ramirez L."/>
            <person name="Alfaro M."/>
            <person name="Sun H."/>
            <person name="Tritt A."/>
            <person name="Yoshinaga Y."/>
            <person name="Zwiers L.-H."/>
            <person name="Turgeon B."/>
            <person name="Goodwin S."/>
            <person name="Spatafora J."/>
            <person name="Crous P."/>
            <person name="Grigoriev I."/>
        </authorList>
    </citation>
    <scope>NUCLEOTIDE SEQUENCE</scope>
    <source>
        <strain evidence="1">CBS 109.77</strain>
    </source>
</reference>
<evidence type="ECO:0000313" key="1">
    <source>
        <dbReference type="EMBL" id="KAF2790464.1"/>
    </source>
</evidence>